<keyword evidence="3" id="KW-1185">Reference proteome</keyword>
<evidence type="ECO:0000313" key="2">
    <source>
        <dbReference type="EMBL" id="QNN52355.1"/>
    </source>
</evidence>
<dbReference type="RefSeq" id="WP_187578197.1">
    <property type="nucleotide sequence ID" value="NZ_CP060713.1"/>
</dbReference>
<dbReference type="InterPro" id="IPR051783">
    <property type="entry name" value="NAD(P)-dependent_oxidoreduct"/>
</dbReference>
<dbReference type="InterPro" id="IPR036291">
    <property type="entry name" value="NAD(P)-bd_dom_sf"/>
</dbReference>
<dbReference type="InterPro" id="IPR001509">
    <property type="entry name" value="Epimerase_deHydtase"/>
</dbReference>
<dbReference type="Pfam" id="PF01370">
    <property type="entry name" value="Epimerase"/>
    <property type="match status" value="1"/>
</dbReference>
<dbReference type="SUPFAM" id="SSF51735">
    <property type="entry name" value="NAD(P)-binding Rossmann-fold domains"/>
    <property type="match status" value="1"/>
</dbReference>
<gene>
    <name evidence="2" type="ORF">H9L09_18020</name>
</gene>
<dbReference type="AlphaFoldDB" id="A0A7G9R9T0"/>
<evidence type="ECO:0000259" key="1">
    <source>
        <dbReference type="Pfam" id="PF01370"/>
    </source>
</evidence>
<organism evidence="2 3">
    <name type="scientific">Nocardioides mesophilus</name>
    <dbReference type="NCBI Taxonomy" id="433659"/>
    <lineage>
        <taxon>Bacteria</taxon>
        <taxon>Bacillati</taxon>
        <taxon>Actinomycetota</taxon>
        <taxon>Actinomycetes</taxon>
        <taxon>Propionibacteriales</taxon>
        <taxon>Nocardioidaceae</taxon>
        <taxon>Nocardioides</taxon>
    </lineage>
</organism>
<evidence type="ECO:0000313" key="3">
    <source>
        <dbReference type="Proteomes" id="UP000515947"/>
    </source>
</evidence>
<reference evidence="2 3" key="1">
    <citation type="submission" date="2020-08" db="EMBL/GenBank/DDBJ databases">
        <title>Genome sequence of Nocardioides mesophilus KACC 16243T.</title>
        <authorList>
            <person name="Hyun D.-W."/>
            <person name="Bae J.-W."/>
        </authorList>
    </citation>
    <scope>NUCLEOTIDE SEQUENCE [LARGE SCALE GENOMIC DNA]</scope>
    <source>
        <strain evidence="2 3">KACC 16243</strain>
    </source>
</reference>
<dbReference type="Gene3D" id="3.40.50.720">
    <property type="entry name" value="NAD(P)-binding Rossmann-like Domain"/>
    <property type="match status" value="1"/>
</dbReference>
<accession>A0A7G9R9T0</accession>
<dbReference type="PANTHER" id="PTHR48079">
    <property type="entry name" value="PROTEIN YEEZ"/>
    <property type="match status" value="1"/>
</dbReference>
<dbReference type="GO" id="GO:0005737">
    <property type="term" value="C:cytoplasm"/>
    <property type="evidence" value="ECO:0007669"/>
    <property type="project" value="TreeGrafter"/>
</dbReference>
<dbReference type="KEGG" id="nmes:H9L09_18020"/>
<proteinExistence type="predicted"/>
<dbReference type="EMBL" id="CP060713">
    <property type="protein sequence ID" value="QNN52355.1"/>
    <property type="molecule type" value="Genomic_DNA"/>
</dbReference>
<protein>
    <submittedName>
        <fullName evidence="2">NAD-dependent epimerase/dehydratase family protein</fullName>
    </submittedName>
</protein>
<dbReference type="Proteomes" id="UP000515947">
    <property type="component" value="Chromosome"/>
</dbReference>
<dbReference type="PANTHER" id="PTHR48079:SF6">
    <property type="entry name" value="NAD(P)-BINDING DOMAIN-CONTAINING PROTEIN-RELATED"/>
    <property type="match status" value="1"/>
</dbReference>
<feature type="domain" description="NAD-dependent epimerase/dehydratase" evidence="1">
    <location>
        <begin position="3"/>
        <end position="212"/>
    </location>
</feature>
<dbReference type="GO" id="GO:0004029">
    <property type="term" value="F:aldehyde dehydrogenase (NAD+) activity"/>
    <property type="evidence" value="ECO:0007669"/>
    <property type="project" value="TreeGrafter"/>
</dbReference>
<name>A0A7G9R9T0_9ACTN</name>
<sequence length="327" mass="34311">MRVLLTGASGMLGRTTARALIDRGDEVCVLQRRPAGLDCREVLGDVADPTVVRRAAAGQDAVVHLAAKVDVVGRWADFARANIDGTRTVVEASRAAGVGRLVHVSSPSVAHAGRPLVGVGAEPADPDRAGGHYARSKAVAEQLALAADSPALAVLAIRPHLVWGPGDTQLVARLVARARAGRLPVLGAGAALIDTTYIDNAGAALVAAVDACGPAHGEPLVVSNGEPRPVREVLARLCRAAGVPEPQRRVPVWLGRTAGTAVDGIWAATRRRDTPPITRFLAGQLSTAHWFDQRRTREVLGWRPEVSLDEGFERLGAWYAAGGPHPT</sequence>